<protein>
    <submittedName>
        <fullName evidence="1">Uncharacterized protein</fullName>
    </submittedName>
</protein>
<name>A0A6B8RDC0_9BACL</name>
<dbReference type="EMBL" id="CP034235">
    <property type="protein sequence ID" value="QGQ94431.1"/>
    <property type="molecule type" value="Genomic_DNA"/>
</dbReference>
<accession>A0A6B8RDC0</accession>
<proteinExistence type="predicted"/>
<dbReference type="AlphaFoldDB" id="A0A6B8RDC0"/>
<sequence>MAWERLLEKDQLEIIMDTDKGTVMLETSSGGAVPRYVTIHIQNEQELDEIIAALQKAKNLILSLN</sequence>
<dbReference type="OrthoDB" id="2628251at2"/>
<keyword evidence="2" id="KW-1185">Reference proteome</keyword>
<evidence type="ECO:0000313" key="2">
    <source>
        <dbReference type="Proteomes" id="UP000426246"/>
    </source>
</evidence>
<gene>
    <name evidence="1" type="ORF">EHS13_05690</name>
</gene>
<organism evidence="1 2">
    <name type="scientific">Paenibacillus psychroresistens</name>
    <dbReference type="NCBI Taxonomy" id="1778678"/>
    <lineage>
        <taxon>Bacteria</taxon>
        <taxon>Bacillati</taxon>
        <taxon>Bacillota</taxon>
        <taxon>Bacilli</taxon>
        <taxon>Bacillales</taxon>
        <taxon>Paenibacillaceae</taxon>
        <taxon>Paenibacillus</taxon>
    </lineage>
</organism>
<dbReference type="RefSeq" id="WP_155699434.1">
    <property type="nucleotide sequence ID" value="NZ_CP034235.1"/>
</dbReference>
<dbReference type="KEGG" id="ppsc:EHS13_05690"/>
<dbReference type="Proteomes" id="UP000426246">
    <property type="component" value="Chromosome"/>
</dbReference>
<evidence type="ECO:0000313" key="1">
    <source>
        <dbReference type="EMBL" id="QGQ94431.1"/>
    </source>
</evidence>
<reference evidence="2" key="1">
    <citation type="submission" date="2018-11" db="EMBL/GenBank/DDBJ databases">
        <title>Complete genome sequence of Paenibacillus sp. ML311-T8.</title>
        <authorList>
            <person name="Nam Y.-D."/>
            <person name="Kang J."/>
            <person name="Chung W.-H."/>
            <person name="Park Y.S."/>
        </authorList>
    </citation>
    <scope>NUCLEOTIDE SEQUENCE [LARGE SCALE GENOMIC DNA]</scope>
    <source>
        <strain evidence="2">ML311-T8</strain>
    </source>
</reference>